<name>A0AAU8JB61_9CYAN</name>
<dbReference type="EMBL" id="CP159837">
    <property type="protein sequence ID" value="XCM35941.1"/>
    <property type="molecule type" value="Genomic_DNA"/>
</dbReference>
<proteinExistence type="predicted"/>
<sequence length="169" mass="19204">MASQDQVKQYIAYWWQLGKKVVIRNGEQKLLPKTIIVGDRYSQECEDCWQKILSPDSGDCYLEGTNETIAELLTPEWDVILCCRCVMPIPLRTLGMPPNSCPCFDLPSWPNPDLPHPRSPVDSTAHLSSIRHRLLRRYAPEIPPNSDAQPVHLEPPIPLNLPRCQSNHG</sequence>
<evidence type="ECO:0000256" key="1">
    <source>
        <dbReference type="SAM" id="MobiDB-lite"/>
    </source>
</evidence>
<accession>A0AAU8JB61</accession>
<organism evidence="2">
    <name type="scientific">Planktothricoides raciborskii GIHE-MW2</name>
    <dbReference type="NCBI Taxonomy" id="2792601"/>
    <lineage>
        <taxon>Bacteria</taxon>
        <taxon>Bacillati</taxon>
        <taxon>Cyanobacteriota</taxon>
        <taxon>Cyanophyceae</taxon>
        <taxon>Oscillatoriophycideae</taxon>
        <taxon>Oscillatoriales</taxon>
        <taxon>Oscillatoriaceae</taxon>
        <taxon>Planktothricoides</taxon>
    </lineage>
</organism>
<evidence type="ECO:0000313" key="2">
    <source>
        <dbReference type="EMBL" id="XCM35941.1"/>
    </source>
</evidence>
<feature type="region of interest" description="Disordered" evidence="1">
    <location>
        <begin position="141"/>
        <end position="169"/>
    </location>
</feature>
<reference evidence="2" key="1">
    <citation type="submission" date="2024-07" db="EMBL/GenBank/DDBJ databases">
        <authorList>
            <person name="Kim Y.J."/>
            <person name="Jeong J.Y."/>
        </authorList>
    </citation>
    <scope>NUCLEOTIDE SEQUENCE</scope>
    <source>
        <strain evidence="2">GIHE-MW2</strain>
    </source>
</reference>
<dbReference type="AlphaFoldDB" id="A0AAU8JB61"/>
<gene>
    <name evidence="2" type="ORF">ABWT76_004659</name>
</gene>
<dbReference type="RefSeq" id="WP_072160908.1">
    <property type="nucleotide sequence ID" value="NZ_CP159837.1"/>
</dbReference>
<protein>
    <submittedName>
        <fullName evidence="2">Uncharacterized protein</fullName>
    </submittedName>
</protein>